<name>A0A803MAL8_CHEQI</name>
<dbReference type="Gramene" id="AUR62026135-RA">
    <property type="protein sequence ID" value="AUR62026135-RA:cds"/>
    <property type="gene ID" value="AUR62026135"/>
</dbReference>
<keyword evidence="3" id="KW-1185">Reference proteome</keyword>
<dbReference type="Proteomes" id="UP000596660">
    <property type="component" value="Unplaced"/>
</dbReference>
<reference evidence="2" key="1">
    <citation type="journal article" date="2017" name="Nature">
        <title>The genome of Chenopodium quinoa.</title>
        <authorList>
            <person name="Jarvis D.E."/>
            <person name="Ho Y.S."/>
            <person name="Lightfoot D.J."/>
            <person name="Schmoeckel S.M."/>
            <person name="Li B."/>
            <person name="Borm T.J.A."/>
            <person name="Ohyanagi H."/>
            <person name="Mineta K."/>
            <person name="Michell C.T."/>
            <person name="Saber N."/>
            <person name="Kharbatia N.M."/>
            <person name="Rupper R.R."/>
            <person name="Sharp A.R."/>
            <person name="Dally N."/>
            <person name="Boughton B.A."/>
            <person name="Woo Y.H."/>
            <person name="Gao G."/>
            <person name="Schijlen E.G.W.M."/>
            <person name="Guo X."/>
            <person name="Momin A.A."/>
            <person name="Negrao S."/>
            <person name="Al-Babili S."/>
            <person name="Gehring C."/>
            <person name="Roessner U."/>
            <person name="Jung C."/>
            <person name="Murphy K."/>
            <person name="Arold S.T."/>
            <person name="Gojobori T."/>
            <person name="van der Linden C.G."/>
            <person name="van Loo E.N."/>
            <person name="Jellen E.N."/>
            <person name="Maughan P.J."/>
            <person name="Tester M."/>
        </authorList>
    </citation>
    <scope>NUCLEOTIDE SEQUENCE [LARGE SCALE GENOMIC DNA]</scope>
    <source>
        <strain evidence="2">cv. PI 614886</strain>
    </source>
</reference>
<feature type="compositionally biased region" description="Acidic residues" evidence="1">
    <location>
        <begin position="107"/>
        <end position="123"/>
    </location>
</feature>
<evidence type="ECO:0000256" key="1">
    <source>
        <dbReference type="SAM" id="MobiDB-lite"/>
    </source>
</evidence>
<organism evidence="2 3">
    <name type="scientific">Chenopodium quinoa</name>
    <name type="common">Quinoa</name>
    <dbReference type="NCBI Taxonomy" id="63459"/>
    <lineage>
        <taxon>Eukaryota</taxon>
        <taxon>Viridiplantae</taxon>
        <taxon>Streptophyta</taxon>
        <taxon>Embryophyta</taxon>
        <taxon>Tracheophyta</taxon>
        <taxon>Spermatophyta</taxon>
        <taxon>Magnoliopsida</taxon>
        <taxon>eudicotyledons</taxon>
        <taxon>Gunneridae</taxon>
        <taxon>Pentapetalae</taxon>
        <taxon>Caryophyllales</taxon>
        <taxon>Chenopodiaceae</taxon>
        <taxon>Chenopodioideae</taxon>
        <taxon>Atripliceae</taxon>
        <taxon>Chenopodium</taxon>
    </lineage>
</organism>
<dbReference type="GO" id="GO:0003676">
    <property type="term" value="F:nucleic acid binding"/>
    <property type="evidence" value="ECO:0007669"/>
    <property type="project" value="InterPro"/>
</dbReference>
<dbReference type="InterPro" id="IPR012337">
    <property type="entry name" value="RNaseH-like_sf"/>
</dbReference>
<dbReference type="InterPro" id="IPR036397">
    <property type="entry name" value="RNaseH_sf"/>
</dbReference>
<sequence>MGGLGGGEEGRASFVVVGLRKGQPLPVVGWRRSWRIREVRERWYAPIIVKRVGRYFGFFCEHPRDKEALLENHVSASQLDNSETNRKRRQLQMADTSSKRQKKAEWDSSDEESFSEQQDDQDDMNVDTHLATKVLNQPILVSDHAAIIVDTNSVSFQKNRPYQSENWCLNFPEIGEIICQVWKIDFPGSPSFVLSSRMSVARNRLRHCLGLDRSSVPRHIIISDAAWKNDENRGGLGRSLLKTTLNDNVGKGGYDFGSASSAVHAEALACLKSLKWALMVHLTSVEVYTDSFNMVDRNMVASAHNKAQLAIGWALSFEDIIVI</sequence>
<evidence type="ECO:0000313" key="2">
    <source>
        <dbReference type="EnsemblPlants" id="AUR62026135-RA:cds"/>
    </source>
</evidence>
<proteinExistence type="predicted"/>
<evidence type="ECO:0000313" key="3">
    <source>
        <dbReference type="Proteomes" id="UP000596660"/>
    </source>
</evidence>
<reference evidence="2" key="2">
    <citation type="submission" date="2021-03" db="UniProtKB">
        <authorList>
            <consortium name="EnsemblPlants"/>
        </authorList>
    </citation>
    <scope>IDENTIFICATION</scope>
</reference>
<dbReference type="AlphaFoldDB" id="A0A803MAL8"/>
<dbReference type="SUPFAM" id="SSF53098">
    <property type="entry name" value="Ribonuclease H-like"/>
    <property type="match status" value="1"/>
</dbReference>
<dbReference type="Gene3D" id="3.30.420.10">
    <property type="entry name" value="Ribonuclease H-like superfamily/Ribonuclease H"/>
    <property type="match status" value="1"/>
</dbReference>
<accession>A0A803MAL8</accession>
<protein>
    <recommendedName>
        <fullName evidence="4">RNase H type-1 domain-containing protein</fullName>
    </recommendedName>
</protein>
<evidence type="ECO:0008006" key="4">
    <source>
        <dbReference type="Google" id="ProtNLM"/>
    </source>
</evidence>
<dbReference type="EnsemblPlants" id="AUR62026135-RA">
    <property type="protein sequence ID" value="AUR62026135-RA:cds"/>
    <property type="gene ID" value="AUR62026135"/>
</dbReference>
<feature type="region of interest" description="Disordered" evidence="1">
    <location>
        <begin position="78"/>
        <end position="123"/>
    </location>
</feature>